<dbReference type="PANTHER" id="PTHR38590:SF1">
    <property type="entry name" value="BLL0828 PROTEIN"/>
    <property type="match status" value="1"/>
</dbReference>
<dbReference type="AlphaFoldDB" id="A0AAQ1UJ13"/>
<dbReference type="CDD" id="cd01038">
    <property type="entry name" value="Endonuclease_DUF559"/>
    <property type="match status" value="1"/>
</dbReference>
<dbReference type="InterPro" id="IPR011335">
    <property type="entry name" value="Restrct_endonuc-II-like"/>
</dbReference>
<dbReference type="Gene3D" id="3.40.960.10">
    <property type="entry name" value="VSR Endonuclease"/>
    <property type="match status" value="1"/>
</dbReference>
<gene>
    <name evidence="2" type="ORF">NCTC13063_01327</name>
</gene>
<evidence type="ECO:0000313" key="3">
    <source>
        <dbReference type="Proteomes" id="UP000255283"/>
    </source>
</evidence>
<name>A0AAQ1UJ13_9BACT</name>
<dbReference type="PANTHER" id="PTHR38590">
    <property type="entry name" value="BLL0828 PROTEIN"/>
    <property type="match status" value="1"/>
</dbReference>
<comment type="caution">
    <text evidence="2">The sequence shown here is derived from an EMBL/GenBank/DDBJ whole genome shotgun (WGS) entry which is preliminary data.</text>
</comment>
<dbReference type="InterPro" id="IPR047216">
    <property type="entry name" value="Endonuclease_DUF559_bact"/>
</dbReference>
<dbReference type="InterPro" id="IPR007569">
    <property type="entry name" value="DUF559"/>
</dbReference>
<sequence length="125" mass="14869">MYRDKSNIKPLKIYRKALRNHSTAAEAILWRCLKHSQVGGLKFRRQHSIGNYIMDFYCPSLKLAIELDGNIHNDRAVHEYDEARTRFLKENKITVMRFDNEHVYHYSGHIIETILAFQQHKTEKP</sequence>
<dbReference type="SUPFAM" id="SSF52980">
    <property type="entry name" value="Restriction endonuclease-like"/>
    <property type="match status" value="1"/>
</dbReference>
<accession>A0AAQ1UJ13</accession>
<dbReference type="EMBL" id="UGTJ01000001">
    <property type="protein sequence ID" value="SUB80049.1"/>
    <property type="molecule type" value="Genomic_DNA"/>
</dbReference>
<feature type="domain" description="DUF559" evidence="1">
    <location>
        <begin position="13"/>
        <end position="116"/>
    </location>
</feature>
<evidence type="ECO:0000313" key="2">
    <source>
        <dbReference type="EMBL" id="SUB80049.1"/>
    </source>
</evidence>
<proteinExistence type="predicted"/>
<protein>
    <submittedName>
        <fullName evidence="2">Protein of uncharacterized function (DUF559)</fullName>
    </submittedName>
</protein>
<dbReference type="Pfam" id="PF04480">
    <property type="entry name" value="DUF559"/>
    <property type="match status" value="1"/>
</dbReference>
<evidence type="ECO:0000259" key="1">
    <source>
        <dbReference type="Pfam" id="PF04480"/>
    </source>
</evidence>
<organism evidence="2 3">
    <name type="scientific">Segatella buccae</name>
    <dbReference type="NCBI Taxonomy" id="28126"/>
    <lineage>
        <taxon>Bacteria</taxon>
        <taxon>Pseudomonadati</taxon>
        <taxon>Bacteroidota</taxon>
        <taxon>Bacteroidia</taxon>
        <taxon>Bacteroidales</taxon>
        <taxon>Prevotellaceae</taxon>
        <taxon>Segatella</taxon>
    </lineage>
</organism>
<reference evidence="2 3" key="1">
    <citation type="submission" date="2018-06" db="EMBL/GenBank/DDBJ databases">
        <authorList>
            <consortium name="Pathogen Informatics"/>
            <person name="Doyle S."/>
        </authorList>
    </citation>
    <scope>NUCLEOTIDE SEQUENCE [LARGE SCALE GENOMIC DNA]</scope>
    <source>
        <strain evidence="2 3">NCTC13063</strain>
    </source>
</reference>
<dbReference type="Proteomes" id="UP000255283">
    <property type="component" value="Unassembled WGS sequence"/>
</dbReference>